<dbReference type="WBParaSite" id="maker-uti_cns_0007240-snap-gene-0.4-mRNA-1">
    <property type="protein sequence ID" value="maker-uti_cns_0007240-snap-gene-0.4-mRNA-1"/>
    <property type="gene ID" value="maker-uti_cns_0007240-snap-gene-0.4"/>
</dbReference>
<keyword evidence="2" id="KW-1185">Reference proteome</keyword>
<accession>A0A1I8HNV2</accession>
<dbReference type="AlphaFoldDB" id="A0A1I8HNV2"/>
<organism evidence="2 3">
    <name type="scientific">Macrostomum lignano</name>
    <dbReference type="NCBI Taxonomy" id="282301"/>
    <lineage>
        <taxon>Eukaryota</taxon>
        <taxon>Metazoa</taxon>
        <taxon>Spiralia</taxon>
        <taxon>Lophotrochozoa</taxon>
        <taxon>Platyhelminthes</taxon>
        <taxon>Rhabditophora</taxon>
        <taxon>Macrostomorpha</taxon>
        <taxon>Macrostomida</taxon>
        <taxon>Macrostomidae</taxon>
        <taxon>Macrostomum</taxon>
    </lineage>
</organism>
<keyword evidence="1" id="KW-0812">Transmembrane</keyword>
<sequence>VPAEPAGPLPPAPGKSRFSAHAIRRCLPTSRSPGTWPGCTLPPPRSQPAFVTGLLSSREGTHLSDIELSIIVSLRLAVINTLTCKYGVERFRRHDELNWRLRDILVETGFPSVLEPAGLSARDSRRFDAATVAALESGLPLAWDATITHTWAPSHLPPRSRSANQPSTPTWATGEARWVLRSRKQDCRHLYAAEREEQSARWTFFQSWNSPWKKTRFRNNGVKVDLQWFEDGLDAARILTLLKLKRWKETCIINSRSWMQIEAATIMAASKQIRVAPVTLEDSESGSRLPEQDSVDDSGVLDNRLSLSLAALIRRDRPDKLAAELELAQIPPDRLLHHRLTFNMPSSSDAETESGRMHHLAVHYSAGRTLEFLVRKTLTSCCCWKSLAVLDDADGSNLLHSLAKARVLREGRRGGEPSEAELQLLDEFESGAFKILAEVGEPNCSCDKETAAGYCGLPVGTEQPKSFLHALCLMENKAGLRPIEFAMQIGAYSTFQKIAEVDNYIKIEEHLTGTRVYKKYNLSEYDVTFGVRRSKTPILMLNETRMQQVPALRRSNLMQAGLLVDKWINTIYLDMRWTYLVVSMFFGFLLFQLTPLTFNFKMIVAMAQHAYELDKGFDDFANEIKEAFLPNMNANANSSNARNEDAVRSACRPDNLVRFLKNGSRGAACVKTSPIYFYCATRKNVVSNIVINQYIIACILFIKFLALLFGVAKFSLAKRSPLYRIDSRFKVRGEYFVRNEFITVSMAAMLICGLQHLIGSILLMSSLDCTDFVFGRSKRYANSWAIHVTEGSAVMYMFFAMLCFTGGFELKFKRFAFLGICFRKMFSRFIAAVPLFFIWAYFVFGTLFFMVDFDKAEFESHFSVFYSPLRIFVNTANLSQARPSTAMLHTMFVLIVTINIQNFLIAYVSNEFNSIAANFDLVHQLTRFDHIIFIWQMFADLLRYWRKFVGLFRKTQRNSMVETVETLFCD</sequence>
<proteinExistence type="predicted"/>
<feature type="transmembrane region" description="Helical" evidence="1">
    <location>
        <begin position="577"/>
        <end position="598"/>
    </location>
</feature>
<feature type="transmembrane region" description="Helical" evidence="1">
    <location>
        <begin position="829"/>
        <end position="850"/>
    </location>
</feature>
<protein>
    <submittedName>
        <fullName evidence="3">ANK_REP_REGION domain-containing protein</fullName>
    </submittedName>
</protein>
<evidence type="ECO:0000256" key="1">
    <source>
        <dbReference type="SAM" id="Phobius"/>
    </source>
</evidence>
<name>A0A1I8HNV2_9PLAT</name>
<keyword evidence="1" id="KW-1133">Transmembrane helix</keyword>
<keyword evidence="1" id="KW-0472">Membrane</keyword>
<evidence type="ECO:0000313" key="2">
    <source>
        <dbReference type="Proteomes" id="UP000095280"/>
    </source>
</evidence>
<feature type="transmembrane region" description="Helical" evidence="1">
    <location>
        <begin position="886"/>
        <end position="908"/>
    </location>
</feature>
<feature type="transmembrane region" description="Helical" evidence="1">
    <location>
        <begin position="694"/>
        <end position="716"/>
    </location>
</feature>
<evidence type="ECO:0000313" key="3">
    <source>
        <dbReference type="WBParaSite" id="maker-uti_cns_0007240-snap-gene-0.4-mRNA-1"/>
    </source>
</evidence>
<feature type="transmembrane region" description="Helical" evidence="1">
    <location>
        <begin position="784"/>
        <end position="808"/>
    </location>
</feature>
<reference evidence="3" key="1">
    <citation type="submission" date="2016-11" db="UniProtKB">
        <authorList>
            <consortium name="WormBaseParasite"/>
        </authorList>
    </citation>
    <scope>IDENTIFICATION</scope>
</reference>
<dbReference type="Proteomes" id="UP000095280">
    <property type="component" value="Unplaced"/>
</dbReference>